<name>A0A4R4V8D7_9PSEU</name>
<dbReference type="EMBL" id="SMKS01000060">
    <property type="protein sequence ID" value="TDD01539.1"/>
    <property type="molecule type" value="Genomic_DNA"/>
</dbReference>
<evidence type="ECO:0000256" key="8">
    <source>
        <dbReference type="ARBA" id="ARBA00029586"/>
    </source>
</evidence>
<dbReference type="GO" id="GO:0016020">
    <property type="term" value="C:membrane"/>
    <property type="evidence" value="ECO:0007669"/>
    <property type="project" value="InterPro"/>
</dbReference>
<dbReference type="InterPro" id="IPR036922">
    <property type="entry name" value="Rieske_2Fe-2S_sf"/>
</dbReference>
<evidence type="ECO:0000256" key="2">
    <source>
        <dbReference type="ARBA" id="ARBA00015816"/>
    </source>
</evidence>
<dbReference type="InterPro" id="IPR006311">
    <property type="entry name" value="TAT_signal"/>
</dbReference>
<keyword evidence="3" id="KW-0001">2Fe-2S</keyword>
<dbReference type="GO" id="GO:0046872">
    <property type="term" value="F:metal ion binding"/>
    <property type="evidence" value="ECO:0007669"/>
    <property type="project" value="UniProtKB-KW"/>
</dbReference>
<dbReference type="Gene3D" id="2.102.10.10">
    <property type="entry name" value="Rieske [2Fe-2S] iron-sulphur domain"/>
    <property type="match status" value="1"/>
</dbReference>
<feature type="domain" description="Rieske" evidence="10">
    <location>
        <begin position="57"/>
        <end position="139"/>
    </location>
</feature>
<evidence type="ECO:0000259" key="10">
    <source>
        <dbReference type="PROSITE" id="PS51296"/>
    </source>
</evidence>
<dbReference type="GO" id="GO:0004497">
    <property type="term" value="F:monooxygenase activity"/>
    <property type="evidence" value="ECO:0007669"/>
    <property type="project" value="UniProtKB-ARBA"/>
</dbReference>
<dbReference type="PANTHER" id="PTHR10134">
    <property type="entry name" value="CYTOCHROME B-C1 COMPLEX SUBUNIT RIESKE, MITOCHONDRIAL"/>
    <property type="match status" value="1"/>
</dbReference>
<dbReference type="InterPro" id="IPR005805">
    <property type="entry name" value="Rieske_Fe-S_prot_C"/>
</dbReference>
<keyword evidence="12" id="KW-1185">Reference proteome</keyword>
<keyword evidence="4" id="KW-0479">Metal-binding</keyword>
<comment type="function">
    <text evidence="1">Iron-sulfur subunit of the cytochrome bc1 complex, an essential component of the respiratory electron transport chain required for ATP synthesis. The bc1 complex catalyzes the oxidation of menaquinol and the reduction of cytochrome c in the respiratory chain. The bc1 complex operates through a Q-cycle mechanism that couples electron transfer to generation of the proton gradient that drives ATP synthesis.</text>
</comment>
<dbReference type="OrthoDB" id="25106at2"/>
<organism evidence="11 12">
    <name type="scientific">Saccharopolyspora terrae</name>
    <dbReference type="NCBI Taxonomy" id="2530384"/>
    <lineage>
        <taxon>Bacteria</taxon>
        <taxon>Bacillati</taxon>
        <taxon>Actinomycetota</taxon>
        <taxon>Actinomycetes</taxon>
        <taxon>Pseudonocardiales</taxon>
        <taxon>Pseudonocardiaceae</taxon>
        <taxon>Saccharopolyspora</taxon>
    </lineage>
</organism>
<evidence type="ECO:0000256" key="4">
    <source>
        <dbReference type="ARBA" id="ARBA00022723"/>
    </source>
</evidence>
<dbReference type="InterPro" id="IPR017941">
    <property type="entry name" value="Rieske_2Fe-2S"/>
</dbReference>
<keyword evidence="6" id="KW-0411">Iron-sulfur</keyword>
<dbReference type="Pfam" id="PF00355">
    <property type="entry name" value="Rieske"/>
    <property type="match status" value="1"/>
</dbReference>
<gene>
    <name evidence="11" type="ORF">E1181_25000</name>
</gene>
<keyword evidence="7" id="KW-1015">Disulfide bond</keyword>
<dbReference type="CDD" id="cd03467">
    <property type="entry name" value="Rieske"/>
    <property type="match status" value="1"/>
</dbReference>
<dbReference type="RefSeq" id="WP_132678378.1">
    <property type="nucleotide sequence ID" value="NZ_SMKS01000060.1"/>
</dbReference>
<keyword evidence="5" id="KW-0408">Iron</keyword>
<dbReference type="InterPro" id="IPR014349">
    <property type="entry name" value="Rieske_Fe-S_prot"/>
</dbReference>
<dbReference type="AlphaFoldDB" id="A0A4R4V8D7"/>
<evidence type="ECO:0000256" key="5">
    <source>
        <dbReference type="ARBA" id="ARBA00023004"/>
    </source>
</evidence>
<reference evidence="11 12" key="1">
    <citation type="submission" date="2019-03" db="EMBL/GenBank/DDBJ databases">
        <title>Draft genome sequences of novel Actinobacteria.</title>
        <authorList>
            <person name="Sahin N."/>
            <person name="Ay H."/>
            <person name="Saygin H."/>
        </authorList>
    </citation>
    <scope>NUCLEOTIDE SEQUENCE [LARGE SCALE GENOMIC DNA]</scope>
    <source>
        <strain evidence="11 12">16K309</strain>
    </source>
</reference>
<accession>A0A4R4V8D7</accession>
<proteinExistence type="predicted"/>
<evidence type="ECO:0000256" key="9">
    <source>
        <dbReference type="ARBA" id="ARBA00034078"/>
    </source>
</evidence>
<sequence length="146" mass="14624">MEHETGIHVGRRTLIAGTGAVAGAWALTSCADDAEPAAAPEQPAQAGQMFTLTTVSQVPVGGVVSVPGPDGKPVLVSQPEPGTVKAFDSTCTHKGCTVNADEAKLQCPCHGAEFDPASGAPVAGPAKAPLATVNVHIDEQGNVHAV</sequence>
<dbReference type="PRINTS" id="PR00162">
    <property type="entry name" value="RIESKE"/>
</dbReference>
<evidence type="ECO:0000256" key="7">
    <source>
        <dbReference type="ARBA" id="ARBA00023157"/>
    </source>
</evidence>
<evidence type="ECO:0000256" key="1">
    <source>
        <dbReference type="ARBA" id="ARBA00002494"/>
    </source>
</evidence>
<protein>
    <recommendedName>
        <fullName evidence="2">Cytochrome bc1 complex Rieske iron-sulfur subunit</fullName>
    </recommendedName>
    <alternativeName>
        <fullName evidence="8">Cytochrome bc1 reductase complex subunit QcrA</fullName>
    </alternativeName>
</protein>
<dbReference type="PROSITE" id="PS51318">
    <property type="entry name" value="TAT"/>
    <property type="match status" value="1"/>
</dbReference>
<dbReference type="SUPFAM" id="SSF50022">
    <property type="entry name" value="ISP domain"/>
    <property type="match status" value="1"/>
</dbReference>
<evidence type="ECO:0000256" key="6">
    <source>
        <dbReference type="ARBA" id="ARBA00023014"/>
    </source>
</evidence>
<dbReference type="GO" id="GO:0016705">
    <property type="term" value="F:oxidoreductase activity, acting on paired donors, with incorporation or reduction of molecular oxygen"/>
    <property type="evidence" value="ECO:0007669"/>
    <property type="project" value="UniProtKB-ARBA"/>
</dbReference>
<dbReference type="GO" id="GO:0051537">
    <property type="term" value="F:2 iron, 2 sulfur cluster binding"/>
    <property type="evidence" value="ECO:0007669"/>
    <property type="project" value="UniProtKB-KW"/>
</dbReference>
<dbReference type="PROSITE" id="PS51296">
    <property type="entry name" value="RIESKE"/>
    <property type="match status" value="1"/>
</dbReference>
<evidence type="ECO:0000313" key="11">
    <source>
        <dbReference type="EMBL" id="TDD01539.1"/>
    </source>
</evidence>
<evidence type="ECO:0000256" key="3">
    <source>
        <dbReference type="ARBA" id="ARBA00022714"/>
    </source>
</evidence>
<dbReference type="Proteomes" id="UP000295674">
    <property type="component" value="Unassembled WGS sequence"/>
</dbReference>
<comment type="cofactor">
    <cofactor evidence="9">
        <name>[2Fe-2S] cluster</name>
        <dbReference type="ChEBI" id="CHEBI:190135"/>
    </cofactor>
</comment>
<evidence type="ECO:0000313" key="12">
    <source>
        <dbReference type="Proteomes" id="UP000295674"/>
    </source>
</evidence>
<comment type="caution">
    <text evidence="11">The sequence shown here is derived from an EMBL/GenBank/DDBJ whole genome shotgun (WGS) entry which is preliminary data.</text>
</comment>